<accession>A0ABP6YTC5</accession>
<evidence type="ECO:0000313" key="3">
    <source>
        <dbReference type="Proteomes" id="UP001500630"/>
    </source>
</evidence>
<name>A0ABP6YTC5_9ACTN</name>
<organism evidence="2 3">
    <name type="scientific">Nonomuraea rosea</name>
    <dbReference type="NCBI Taxonomy" id="638574"/>
    <lineage>
        <taxon>Bacteria</taxon>
        <taxon>Bacillati</taxon>
        <taxon>Actinomycetota</taxon>
        <taxon>Actinomycetes</taxon>
        <taxon>Streptosporangiales</taxon>
        <taxon>Streptosporangiaceae</taxon>
        <taxon>Nonomuraea</taxon>
    </lineage>
</organism>
<proteinExistence type="predicted"/>
<evidence type="ECO:0008006" key="4">
    <source>
        <dbReference type="Google" id="ProtNLM"/>
    </source>
</evidence>
<evidence type="ECO:0000256" key="1">
    <source>
        <dbReference type="SAM" id="Phobius"/>
    </source>
</evidence>
<comment type="caution">
    <text evidence="2">The sequence shown here is derived from an EMBL/GenBank/DDBJ whole genome shotgun (WGS) entry which is preliminary data.</text>
</comment>
<protein>
    <recommendedName>
        <fullName evidence="4">LPXTG cell wall anchor domain-containing protein</fullName>
    </recommendedName>
</protein>
<keyword evidence="1" id="KW-0472">Membrane</keyword>
<sequence length="61" mass="6813">MEECHGAFFGPQPVRAPPRLVAHRAASKNLYWAMQWGETAVYLTLALALTGIAYLAIRRRA</sequence>
<evidence type="ECO:0000313" key="2">
    <source>
        <dbReference type="EMBL" id="GAA3588150.1"/>
    </source>
</evidence>
<feature type="transmembrane region" description="Helical" evidence="1">
    <location>
        <begin position="39"/>
        <end position="57"/>
    </location>
</feature>
<gene>
    <name evidence="2" type="ORF">GCM10022419_083060</name>
</gene>
<keyword evidence="1" id="KW-0812">Transmembrane</keyword>
<reference evidence="3" key="1">
    <citation type="journal article" date="2019" name="Int. J. Syst. Evol. Microbiol.">
        <title>The Global Catalogue of Microorganisms (GCM) 10K type strain sequencing project: providing services to taxonomists for standard genome sequencing and annotation.</title>
        <authorList>
            <consortium name="The Broad Institute Genomics Platform"/>
            <consortium name="The Broad Institute Genome Sequencing Center for Infectious Disease"/>
            <person name="Wu L."/>
            <person name="Ma J."/>
        </authorList>
    </citation>
    <scope>NUCLEOTIDE SEQUENCE [LARGE SCALE GENOMIC DNA]</scope>
    <source>
        <strain evidence="3">JCM 17326</strain>
    </source>
</reference>
<keyword evidence="3" id="KW-1185">Reference proteome</keyword>
<dbReference type="EMBL" id="BAABDQ010000024">
    <property type="protein sequence ID" value="GAA3588150.1"/>
    <property type="molecule type" value="Genomic_DNA"/>
</dbReference>
<keyword evidence="1" id="KW-1133">Transmembrane helix</keyword>
<dbReference type="Proteomes" id="UP001500630">
    <property type="component" value="Unassembled WGS sequence"/>
</dbReference>